<name>A0A9P6MXD4_9FUNG</name>
<keyword evidence="5" id="KW-1185">Reference proteome</keyword>
<organism evidence="4 5">
    <name type="scientific">Entomortierella chlamydospora</name>
    <dbReference type="NCBI Taxonomy" id="101097"/>
    <lineage>
        <taxon>Eukaryota</taxon>
        <taxon>Fungi</taxon>
        <taxon>Fungi incertae sedis</taxon>
        <taxon>Mucoromycota</taxon>
        <taxon>Mortierellomycotina</taxon>
        <taxon>Mortierellomycetes</taxon>
        <taxon>Mortierellales</taxon>
        <taxon>Mortierellaceae</taxon>
        <taxon>Entomortierella</taxon>
    </lineage>
</organism>
<feature type="domain" description="MD-2-related lipid-recognition" evidence="3">
    <location>
        <begin position="22"/>
        <end position="142"/>
    </location>
</feature>
<dbReference type="SMART" id="SM00737">
    <property type="entry name" value="ML"/>
    <property type="match status" value="1"/>
</dbReference>
<evidence type="ECO:0000313" key="4">
    <source>
        <dbReference type="EMBL" id="KAG0017408.1"/>
    </source>
</evidence>
<dbReference type="SUPFAM" id="SSF81296">
    <property type="entry name" value="E set domains"/>
    <property type="match status" value="1"/>
</dbReference>
<protein>
    <recommendedName>
        <fullName evidence="1">Phosphatidylglycerol/phosphatidylinositol transfer protein</fullName>
    </recommendedName>
</protein>
<dbReference type="AlphaFoldDB" id="A0A9P6MXD4"/>
<dbReference type="InterPro" id="IPR003172">
    <property type="entry name" value="ML_dom"/>
</dbReference>
<feature type="chain" id="PRO_5040123003" description="Phosphatidylglycerol/phosphatidylinositol transfer protein" evidence="2">
    <location>
        <begin position="19"/>
        <end position="149"/>
    </location>
</feature>
<dbReference type="Proteomes" id="UP000703661">
    <property type="component" value="Unassembled WGS sequence"/>
</dbReference>
<sequence length="149" mass="15043">MKFFTAAVALIAAAVANAQVPYTDCAPGSDLTIDTFTLSPYPFCVGQNVCATGTGTLSVPVTAPSTLSIVGTYFGSTVYTDSYDVCALMAAQGYPCPVPTSLTSLTMCIMVQPTAPTGIPVVLTVSATNGNGNTLFCQTGTVTAAACSS</sequence>
<dbReference type="EMBL" id="JAAAID010000446">
    <property type="protein sequence ID" value="KAG0017408.1"/>
    <property type="molecule type" value="Genomic_DNA"/>
</dbReference>
<reference evidence="4" key="1">
    <citation type="journal article" date="2020" name="Fungal Divers.">
        <title>Resolving the Mortierellaceae phylogeny through synthesis of multi-gene phylogenetics and phylogenomics.</title>
        <authorList>
            <person name="Vandepol N."/>
            <person name="Liber J."/>
            <person name="Desiro A."/>
            <person name="Na H."/>
            <person name="Kennedy M."/>
            <person name="Barry K."/>
            <person name="Grigoriev I.V."/>
            <person name="Miller A.N."/>
            <person name="O'Donnell K."/>
            <person name="Stajich J.E."/>
            <person name="Bonito G."/>
        </authorList>
    </citation>
    <scope>NUCLEOTIDE SEQUENCE</scope>
    <source>
        <strain evidence="4">NRRL 2769</strain>
    </source>
</reference>
<gene>
    <name evidence="4" type="ORF">BGZ80_008305</name>
</gene>
<feature type="signal peptide" evidence="2">
    <location>
        <begin position="1"/>
        <end position="18"/>
    </location>
</feature>
<keyword evidence="2" id="KW-0732">Signal</keyword>
<dbReference type="InterPro" id="IPR014756">
    <property type="entry name" value="Ig_E-set"/>
</dbReference>
<dbReference type="OrthoDB" id="2405630at2759"/>
<evidence type="ECO:0000259" key="3">
    <source>
        <dbReference type="SMART" id="SM00737"/>
    </source>
</evidence>
<evidence type="ECO:0000256" key="2">
    <source>
        <dbReference type="SAM" id="SignalP"/>
    </source>
</evidence>
<dbReference type="Pfam" id="PF02221">
    <property type="entry name" value="E1_DerP2_DerF2"/>
    <property type="match status" value="1"/>
</dbReference>
<proteinExistence type="predicted"/>
<evidence type="ECO:0000256" key="1">
    <source>
        <dbReference type="ARBA" id="ARBA00016056"/>
    </source>
</evidence>
<evidence type="ECO:0000313" key="5">
    <source>
        <dbReference type="Proteomes" id="UP000703661"/>
    </source>
</evidence>
<accession>A0A9P6MXD4</accession>
<comment type="caution">
    <text evidence="4">The sequence shown here is derived from an EMBL/GenBank/DDBJ whole genome shotgun (WGS) entry which is preliminary data.</text>
</comment>